<dbReference type="RefSeq" id="XP_039145382.1">
    <property type="nucleotide sequence ID" value="XM_039289448.1"/>
</dbReference>
<evidence type="ECO:0000313" key="3">
    <source>
        <dbReference type="RefSeq" id="XP_039145382.1"/>
    </source>
</evidence>
<protein>
    <submittedName>
        <fullName evidence="3">Probable serine/threonine-protein kinase samkC</fullName>
    </submittedName>
</protein>
<evidence type="ECO:0000256" key="1">
    <source>
        <dbReference type="SAM" id="MobiDB-lite"/>
    </source>
</evidence>
<dbReference type="AlphaFoldDB" id="A0AB40D111"/>
<feature type="region of interest" description="Disordered" evidence="1">
    <location>
        <begin position="87"/>
        <end position="136"/>
    </location>
</feature>
<feature type="compositionally biased region" description="Pro residues" evidence="1">
    <location>
        <begin position="239"/>
        <end position="248"/>
    </location>
</feature>
<dbReference type="GO" id="GO:0016301">
    <property type="term" value="F:kinase activity"/>
    <property type="evidence" value="ECO:0007669"/>
    <property type="project" value="UniProtKB-KW"/>
</dbReference>
<keyword evidence="3" id="KW-0418">Kinase</keyword>
<name>A0AB40D111_DIOCR</name>
<feature type="region of interest" description="Disordered" evidence="1">
    <location>
        <begin position="235"/>
        <end position="266"/>
    </location>
</feature>
<keyword evidence="2" id="KW-1185">Reference proteome</keyword>
<accession>A0AB40D111</accession>
<reference evidence="3" key="1">
    <citation type="submission" date="2025-08" db="UniProtKB">
        <authorList>
            <consortium name="RefSeq"/>
        </authorList>
    </citation>
    <scope>IDENTIFICATION</scope>
</reference>
<feature type="compositionally biased region" description="Polar residues" evidence="1">
    <location>
        <begin position="118"/>
        <end position="131"/>
    </location>
</feature>
<feature type="compositionally biased region" description="Gly residues" evidence="1">
    <location>
        <begin position="1"/>
        <end position="13"/>
    </location>
</feature>
<dbReference type="Proteomes" id="UP001515500">
    <property type="component" value="Chromosome 18"/>
</dbReference>
<feature type="compositionally biased region" description="Polar residues" evidence="1">
    <location>
        <begin position="23"/>
        <end position="49"/>
    </location>
</feature>
<feature type="region of interest" description="Disordered" evidence="1">
    <location>
        <begin position="1"/>
        <end position="49"/>
    </location>
</feature>
<proteinExistence type="predicted"/>
<feature type="compositionally biased region" description="Pro residues" evidence="1">
    <location>
        <begin position="96"/>
        <end position="106"/>
    </location>
</feature>
<evidence type="ECO:0000313" key="2">
    <source>
        <dbReference type="Proteomes" id="UP001515500"/>
    </source>
</evidence>
<sequence length="266" mass="28293">MEGGAGAGAGATEGGDAHFATMQKASSQNHANLKQQMPNQPAQFPSAFDQVQSAHKEAYTAYLQAHTLYLQAQSTYWQAQYLGTLQSSSSSSSQLPPSPPLPPLPPSMSMTPQLSGFGLTSSSNQGPPQQMLNSKPLLSSQLSSPLCSMSMPTQTSASNQVPFSFPLQQKLQHNARNLTENGGKLGLNRMAATTLRPMSTVQPQFSGLMTSASNQDQQMLNLQAQFVDLQAQFKQLSSQPPPAPPPPMSSVSTQTLSSNQVPCAIQ</sequence>
<feature type="compositionally biased region" description="Polar residues" evidence="1">
    <location>
        <begin position="253"/>
        <end position="266"/>
    </location>
</feature>
<keyword evidence="3" id="KW-0808">Transferase</keyword>
<organism evidence="2 3">
    <name type="scientific">Dioscorea cayennensis subsp. rotundata</name>
    <name type="common">White Guinea yam</name>
    <name type="synonym">Dioscorea rotundata</name>
    <dbReference type="NCBI Taxonomy" id="55577"/>
    <lineage>
        <taxon>Eukaryota</taxon>
        <taxon>Viridiplantae</taxon>
        <taxon>Streptophyta</taxon>
        <taxon>Embryophyta</taxon>
        <taxon>Tracheophyta</taxon>
        <taxon>Spermatophyta</taxon>
        <taxon>Magnoliopsida</taxon>
        <taxon>Liliopsida</taxon>
        <taxon>Dioscoreales</taxon>
        <taxon>Dioscoreaceae</taxon>
        <taxon>Dioscorea</taxon>
    </lineage>
</organism>
<gene>
    <name evidence="3" type="primary">LOC120282612</name>
</gene>
<dbReference type="GeneID" id="120282612"/>